<keyword evidence="2" id="KW-1185">Reference proteome</keyword>
<name>A0A315USB6_GAMAF</name>
<accession>A0A315USB6</accession>
<sequence>MRLQRVAKAAHKIVDCPLPSLVDIYFSHCLSKAKAITKMGVFPCPLSPVPCPLRWQSPFSRRVEPLLLAGERGSRCAKEAKTTDIDSQF</sequence>
<proteinExistence type="predicted"/>
<dbReference type="EMBL" id="NHOQ01002757">
    <property type="protein sequence ID" value="PWA14733.1"/>
    <property type="molecule type" value="Genomic_DNA"/>
</dbReference>
<organism evidence="1 2">
    <name type="scientific">Gambusia affinis</name>
    <name type="common">Western mosquitofish</name>
    <name type="synonym">Heterandria affinis</name>
    <dbReference type="NCBI Taxonomy" id="33528"/>
    <lineage>
        <taxon>Eukaryota</taxon>
        <taxon>Metazoa</taxon>
        <taxon>Chordata</taxon>
        <taxon>Craniata</taxon>
        <taxon>Vertebrata</taxon>
        <taxon>Euteleostomi</taxon>
        <taxon>Actinopterygii</taxon>
        <taxon>Neopterygii</taxon>
        <taxon>Teleostei</taxon>
        <taxon>Neoteleostei</taxon>
        <taxon>Acanthomorphata</taxon>
        <taxon>Ovalentaria</taxon>
        <taxon>Atherinomorphae</taxon>
        <taxon>Cyprinodontiformes</taxon>
        <taxon>Poeciliidae</taxon>
        <taxon>Poeciliinae</taxon>
        <taxon>Gambusia</taxon>
    </lineage>
</organism>
<dbReference type="Proteomes" id="UP000250572">
    <property type="component" value="Unassembled WGS sequence"/>
</dbReference>
<dbReference type="AlphaFoldDB" id="A0A315USB6"/>
<gene>
    <name evidence="1" type="ORF">CCH79_00014442</name>
</gene>
<protein>
    <submittedName>
        <fullName evidence="1">Uncharacterized protein</fullName>
    </submittedName>
</protein>
<reference evidence="1 2" key="1">
    <citation type="journal article" date="2018" name="G3 (Bethesda)">
        <title>A High-Quality Reference Genome for the Invasive Mosquitofish Gambusia affinis Using a Chicago Library.</title>
        <authorList>
            <person name="Hoffberg S.L."/>
            <person name="Troendle N.J."/>
            <person name="Glenn T.C."/>
            <person name="Mahmud O."/>
            <person name="Louha S."/>
            <person name="Chalopin D."/>
            <person name="Bennetzen J.L."/>
            <person name="Mauricio R."/>
        </authorList>
    </citation>
    <scope>NUCLEOTIDE SEQUENCE [LARGE SCALE GENOMIC DNA]</scope>
    <source>
        <strain evidence="1">NE01/NJP1002.9</strain>
        <tissue evidence="1">Muscle</tissue>
    </source>
</reference>
<evidence type="ECO:0000313" key="2">
    <source>
        <dbReference type="Proteomes" id="UP000250572"/>
    </source>
</evidence>
<evidence type="ECO:0000313" key="1">
    <source>
        <dbReference type="EMBL" id="PWA14733.1"/>
    </source>
</evidence>
<comment type="caution">
    <text evidence="1">The sequence shown here is derived from an EMBL/GenBank/DDBJ whole genome shotgun (WGS) entry which is preliminary data.</text>
</comment>